<accession>A0ABU8I4D3</accession>
<reference evidence="2 3" key="1">
    <citation type="submission" date="2024-01" db="EMBL/GenBank/DDBJ databases">
        <title>Sphingobacterium tenebrionis sp. nov., a novel endophyte isolated from tenebrio molitor intestines.</title>
        <authorList>
            <person name="Zhang C."/>
        </authorList>
    </citation>
    <scope>NUCLEOTIDE SEQUENCE [LARGE SCALE GENOMIC DNA]</scope>
    <source>
        <strain evidence="2 3">PU5-4</strain>
    </source>
</reference>
<dbReference type="PANTHER" id="PTHR34504:SF2">
    <property type="entry name" value="UPF0150 PROTEIN SSL0259"/>
    <property type="match status" value="1"/>
</dbReference>
<dbReference type="InterPro" id="IPR051404">
    <property type="entry name" value="TA_system_antitoxin"/>
</dbReference>
<dbReference type="RefSeq" id="WP_336557403.1">
    <property type="nucleotide sequence ID" value="NZ_JAYLLN010000009.1"/>
</dbReference>
<feature type="domain" description="HicB-like antitoxin of toxin-antitoxin system" evidence="1">
    <location>
        <begin position="4"/>
        <end position="66"/>
    </location>
</feature>
<protein>
    <submittedName>
        <fullName evidence="2">Type II toxin-antitoxin system HicB family antitoxin</fullName>
    </submittedName>
</protein>
<gene>
    <name evidence="2" type="ORF">VJ786_05585</name>
</gene>
<evidence type="ECO:0000313" key="2">
    <source>
        <dbReference type="EMBL" id="MEI5984372.1"/>
    </source>
</evidence>
<evidence type="ECO:0000313" key="3">
    <source>
        <dbReference type="Proteomes" id="UP001363035"/>
    </source>
</evidence>
<sequence>MYTYKIHLHKEIEGGFTVSVPALPGCITYGEDVDEAIAMAKEAIELYIEELQERGEVVPDDSNTLEYSLSL</sequence>
<evidence type="ECO:0000259" key="1">
    <source>
        <dbReference type="Pfam" id="PF15919"/>
    </source>
</evidence>
<name>A0ABU8I4D3_9SPHI</name>
<dbReference type="PANTHER" id="PTHR34504">
    <property type="entry name" value="ANTITOXIN HICB"/>
    <property type="match status" value="1"/>
</dbReference>
<dbReference type="InterPro" id="IPR031807">
    <property type="entry name" value="HicB-like"/>
</dbReference>
<dbReference type="Pfam" id="PF15919">
    <property type="entry name" value="HicB_lk_antitox"/>
    <property type="match status" value="1"/>
</dbReference>
<comment type="caution">
    <text evidence="2">The sequence shown here is derived from an EMBL/GenBank/DDBJ whole genome shotgun (WGS) entry which is preliminary data.</text>
</comment>
<proteinExistence type="predicted"/>
<dbReference type="SUPFAM" id="SSF143100">
    <property type="entry name" value="TTHA1013/TTHA0281-like"/>
    <property type="match status" value="1"/>
</dbReference>
<dbReference type="Gene3D" id="3.30.160.250">
    <property type="match status" value="1"/>
</dbReference>
<dbReference type="InterPro" id="IPR035069">
    <property type="entry name" value="TTHA1013/TTHA0281-like"/>
</dbReference>
<dbReference type="EMBL" id="JAYLLN010000009">
    <property type="protein sequence ID" value="MEI5984372.1"/>
    <property type="molecule type" value="Genomic_DNA"/>
</dbReference>
<keyword evidence="3" id="KW-1185">Reference proteome</keyword>
<dbReference type="Proteomes" id="UP001363035">
    <property type="component" value="Unassembled WGS sequence"/>
</dbReference>
<organism evidence="2 3">
    <name type="scientific">Sphingobacterium tenebrionis</name>
    <dbReference type="NCBI Taxonomy" id="3111775"/>
    <lineage>
        <taxon>Bacteria</taxon>
        <taxon>Pseudomonadati</taxon>
        <taxon>Bacteroidota</taxon>
        <taxon>Sphingobacteriia</taxon>
        <taxon>Sphingobacteriales</taxon>
        <taxon>Sphingobacteriaceae</taxon>
        <taxon>Sphingobacterium</taxon>
    </lineage>
</organism>